<gene>
    <name evidence="1" type="ORF">SAMN05421543_10576</name>
</gene>
<name>A0A1I7HSZ4_9BACL</name>
<dbReference type="STRING" id="392015.SAMN05421543_10576"/>
<evidence type="ECO:0000313" key="1">
    <source>
        <dbReference type="EMBL" id="SFU63586.1"/>
    </source>
</evidence>
<dbReference type="Proteomes" id="UP000183508">
    <property type="component" value="Unassembled WGS sequence"/>
</dbReference>
<proteinExistence type="predicted"/>
<dbReference type="AlphaFoldDB" id="A0A1I7HSZ4"/>
<sequence>MQASRRELRLRIDQCDVVRTVGVASVPLQEGRGRSLRIDGGVPEAKRALGLLQWSRRLRLRIDSGYRVRERHHTRPASMGPQAAPADRLGSFAHRSRLLCDGFNGAAGCACGSTPCICSSTCGRLGFNGAAGCACGSTRLGSWCMSVSVRSCFNGAAGCACGSTGKCVETDHPRGRNASMGPQAAPADRRRNDVIRGTPSPCFNGAAGCACGSTRAYLANIEAGRSFNGAAGCACGSTLYIVRSDQCGTCPLQWGRRLRLRIDSSTFSPAAA</sequence>
<keyword evidence="2" id="KW-1185">Reference proteome</keyword>
<protein>
    <submittedName>
        <fullName evidence="1">Uncharacterized protein</fullName>
    </submittedName>
</protein>
<reference evidence="2" key="1">
    <citation type="submission" date="2016-10" db="EMBL/GenBank/DDBJ databases">
        <authorList>
            <person name="Varghese N."/>
        </authorList>
    </citation>
    <scope>NUCLEOTIDE SEQUENCE [LARGE SCALE GENOMIC DNA]</scope>
    <source>
        <strain evidence="2">DSM 17980</strain>
    </source>
</reference>
<evidence type="ECO:0000313" key="2">
    <source>
        <dbReference type="Proteomes" id="UP000183508"/>
    </source>
</evidence>
<dbReference type="EMBL" id="FPBV01000005">
    <property type="protein sequence ID" value="SFU63586.1"/>
    <property type="molecule type" value="Genomic_DNA"/>
</dbReference>
<organism evidence="1 2">
    <name type="scientific">Alicyclobacillus macrosporangiidus</name>
    <dbReference type="NCBI Taxonomy" id="392015"/>
    <lineage>
        <taxon>Bacteria</taxon>
        <taxon>Bacillati</taxon>
        <taxon>Bacillota</taxon>
        <taxon>Bacilli</taxon>
        <taxon>Bacillales</taxon>
        <taxon>Alicyclobacillaceae</taxon>
        <taxon>Alicyclobacillus</taxon>
    </lineage>
</organism>
<accession>A0A1I7HSZ4</accession>